<comment type="caution">
    <text evidence="2">The sequence shown here is derived from an EMBL/GenBank/DDBJ whole genome shotgun (WGS) entry which is preliminary data.</text>
</comment>
<protein>
    <submittedName>
        <fullName evidence="2">Uncharacterized protein</fullName>
    </submittedName>
</protein>
<dbReference type="AlphaFoldDB" id="A0A834H4R6"/>
<evidence type="ECO:0000256" key="1">
    <source>
        <dbReference type="SAM" id="Coils"/>
    </source>
</evidence>
<name>A0A834H4R6_RHOSS</name>
<evidence type="ECO:0000313" key="3">
    <source>
        <dbReference type="Proteomes" id="UP000626092"/>
    </source>
</evidence>
<evidence type="ECO:0000313" key="2">
    <source>
        <dbReference type="EMBL" id="KAF7141358.1"/>
    </source>
</evidence>
<accession>A0A834H4R6</accession>
<organism evidence="2 3">
    <name type="scientific">Rhododendron simsii</name>
    <name type="common">Sims's rhododendron</name>
    <dbReference type="NCBI Taxonomy" id="118357"/>
    <lineage>
        <taxon>Eukaryota</taxon>
        <taxon>Viridiplantae</taxon>
        <taxon>Streptophyta</taxon>
        <taxon>Embryophyta</taxon>
        <taxon>Tracheophyta</taxon>
        <taxon>Spermatophyta</taxon>
        <taxon>Magnoliopsida</taxon>
        <taxon>eudicotyledons</taxon>
        <taxon>Gunneridae</taxon>
        <taxon>Pentapetalae</taxon>
        <taxon>asterids</taxon>
        <taxon>Ericales</taxon>
        <taxon>Ericaceae</taxon>
        <taxon>Ericoideae</taxon>
        <taxon>Rhodoreae</taxon>
        <taxon>Rhododendron</taxon>
    </lineage>
</organism>
<keyword evidence="1" id="KW-0175">Coiled coil</keyword>
<gene>
    <name evidence="2" type="ORF">RHSIM_Rhsim06G0139800</name>
</gene>
<sequence length="197" mass="21625">MKPSLGGFRRHWGFCVGEKLMSCGVWGSKGGKGGGGGATMVVVKEAENTSMNPPLLATVRCLNANMLNLLTGSKTNRSDANEWDVYKSTHFNNDAQKWISEESGSEKNYGKIIEVEADVTPMTQEEFSIKSLKAKSRYVKGYVKGLGMRPSSSLRTTVASAANSQYVSHLESLVQEYQEEMQAQQQKIDVLSESTSR</sequence>
<keyword evidence="3" id="KW-1185">Reference proteome</keyword>
<proteinExistence type="predicted"/>
<reference evidence="2" key="1">
    <citation type="submission" date="2019-11" db="EMBL/GenBank/DDBJ databases">
        <authorList>
            <person name="Liu Y."/>
            <person name="Hou J."/>
            <person name="Li T.-Q."/>
            <person name="Guan C.-H."/>
            <person name="Wu X."/>
            <person name="Wu H.-Z."/>
            <person name="Ling F."/>
            <person name="Zhang R."/>
            <person name="Shi X.-G."/>
            <person name="Ren J.-P."/>
            <person name="Chen E.-F."/>
            <person name="Sun J.-M."/>
        </authorList>
    </citation>
    <scope>NUCLEOTIDE SEQUENCE</scope>
    <source>
        <strain evidence="2">Adult_tree_wgs_1</strain>
        <tissue evidence="2">Leaves</tissue>
    </source>
</reference>
<dbReference type="OrthoDB" id="1676208at2759"/>
<feature type="coiled-coil region" evidence="1">
    <location>
        <begin position="167"/>
        <end position="194"/>
    </location>
</feature>
<dbReference type="EMBL" id="WJXA01000006">
    <property type="protein sequence ID" value="KAF7141358.1"/>
    <property type="molecule type" value="Genomic_DNA"/>
</dbReference>
<dbReference type="Proteomes" id="UP000626092">
    <property type="component" value="Unassembled WGS sequence"/>
</dbReference>